<protein>
    <recommendedName>
        <fullName evidence="4">Probable nitronate monooxygenase</fullName>
    </recommendedName>
    <alternativeName>
        <fullName evidence="10">Propionate 3-nitronate monooxygenase</fullName>
    </alternativeName>
</protein>
<dbReference type="Pfam" id="PF03060">
    <property type="entry name" value="NMO"/>
    <property type="match status" value="1"/>
</dbReference>
<evidence type="ECO:0000256" key="5">
    <source>
        <dbReference type="ARBA" id="ARBA00022575"/>
    </source>
</evidence>
<comment type="catalytic activity">
    <reaction evidence="11">
        <text>3 propionate 3-nitronate + 3 O2 + H2O = 3 3-oxopropanoate + 2 nitrate + nitrite + H2O2 + 3 H(+)</text>
        <dbReference type="Rhea" id="RHEA:57332"/>
        <dbReference type="ChEBI" id="CHEBI:15377"/>
        <dbReference type="ChEBI" id="CHEBI:15378"/>
        <dbReference type="ChEBI" id="CHEBI:15379"/>
        <dbReference type="ChEBI" id="CHEBI:16240"/>
        <dbReference type="ChEBI" id="CHEBI:16301"/>
        <dbReference type="ChEBI" id="CHEBI:17632"/>
        <dbReference type="ChEBI" id="CHEBI:33190"/>
        <dbReference type="ChEBI" id="CHEBI:136067"/>
    </reaction>
</comment>
<dbReference type="CDD" id="cd04730">
    <property type="entry name" value="NPD_like"/>
    <property type="match status" value="1"/>
</dbReference>
<name>A0ABW5QAY0_9BACI</name>
<dbReference type="RefSeq" id="WP_054751894.1">
    <property type="nucleotide sequence ID" value="NZ_JBHUMZ010000021.1"/>
</dbReference>
<comment type="function">
    <text evidence="2">Nitronate monooxygenase that uses molecular oxygen to catalyze the oxidative denitrification of alkyl nitronates. Acts on propionate 3-nitronate (P3N), the presumed physiological substrate. Probably functions in the detoxification of P3N, a metabolic poison produced by plants and fungi as a defense mechanism.</text>
</comment>
<keyword evidence="9" id="KW-0503">Monooxygenase</keyword>
<sequence>MIKLQNELCELLGIKFPIIQAGMAGGSTTPELVAEVSEFGALGTLGAAYMEPESIREAIREIKKKTNQPFAVNVFSLRGDREQSFQSSEVEALNAVRTQVELNPVDQVDFSWQNRVAEQVDVLLEEKVPVISTAFGILPEEIAERAKSAGAVLMTMVTNVDEAVQAEAAGVDVIVAQGSEAGGHRGTFNVEKYPGGANIGTFSLVPQVTGAVDVPVVAAGGIMDGKGLVAAMVLGASGVQMGTRFLTTSESGIPNAYKEALFAGDETSTVITKNISGRPARAIENELVRSFDKKTRFPYPFQNMATKPVRTSAKERGDAEYLSLYAGQGVRSVEKEESVRDVLDDVILEAKEIIV</sequence>
<evidence type="ECO:0000313" key="12">
    <source>
        <dbReference type="EMBL" id="MFD2639106.1"/>
    </source>
</evidence>
<evidence type="ECO:0000256" key="3">
    <source>
        <dbReference type="ARBA" id="ARBA00009881"/>
    </source>
</evidence>
<evidence type="ECO:0000256" key="6">
    <source>
        <dbReference type="ARBA" id="ARBA00022630"/>
    </source>
</evidence>
<comment type="caution">
    <text evidence="12">The sequence shown here is derived from an EMBL/GenBank/DDBJ whole genome shotgun (WGS) entry which is preliminary data.</text>
</comment>
<keyword evidence="8 12" id="KW-0560">Oxidoreductase</keyword>
<evidence type="ECO:0000256" key="8">
    <source>
        <dbReference type="ARBA" id="ARBA00023002"/>
    </source>
</evidence>
<proteinExistence type="inferred from homology"/>
<evidence type="ECO:0000256" key="2">
    <source>
        <dbReference type="ARBA" id="ARBA00003535"/>
    </source>
</evidence>
<evidence type="ECO:0000256" key="10">
    <source>
        <dbReference type="ARBA" id="ARBA00031155"/>
    </source>
</evidence>
<keyword evidence="6" id="KW-0285">Flavoprotein</keyword>
<reference evidence="13" key="1">
    <citation type="journal article" date="2019" name="Int. J. Syst. Evol. Microbiol.">
        <title>The Global Catalogue of Microorganisms (GCM) 10K type strain sequencing project: providing services to taxonomists for standard genome sequencing and annotation.</title>
        <authorList>
            <consortium name="The Broad Institute Genomics Platform"/>
            <consortium name="The Broad Institute Genome Sequencing Center for Infectious Disease"/>
            <person name="Wu L."/>
            <person name="Ma J."/>
        </authorList>
    </citation>
    <scope>NUCLEOTIDE SEQUENCE [LARGE SCALE GENOMIC DNA]</scope>
    <source>
        <strain evidence="13">TISTR 1571</strain>
    </source>
</reference>
<dbReference type="GO" id="GO:0016491">
    <property type="term" value="F:oxidoreductase activity"/>
    <property type="evidence" value="ECO:0007669"/>
    <property type="project" value="UniProtKB-KW"/>
</dbReference>
<comment type="cofactor">
    <cofactor evidence="1">
        <name>FMN</name>
        <dbReference type="ChEBI" id="CHEBI:58210"/>
    </cofactor>
</comment>
<evidence type="ECO:0000256" key="9">
    <source>
        <dbReference type="ARBA" id="ARBA00023033"/>
    </source>
</evidence>
<accession>A0ABW5QAY0</accession>
<dbReference type="Gene3D" id="3.20.20.70">
    <property type="entry name" value="Aldolase class I"/>
    <property type="match status" value="1"/>
</dbReference>
<evidence type="ECO:0000256" key="1">
    <source>
        <dbReference type="ARBA" id="ARBA00001917"/>
    </source>
</evidence>
<organism evidence="12 13">
    <name type="scientific">Piscibacillus salipiscarius</name>
    <dbReference type="NCBI Taxonomy" id="299480"/>
    <lineage>
        <taxon>Bacteria</taxon>
        <taxon>Bacillati</taxon>
        <taxon>Bacillota</taxon>
        <taxon>Bacilli</taxon>
        <taxon>Bacillales</taxon>
        <taxon>Bacillaceae</taxon>
        <taxon>Piscibacillus</taxon>
    </lineage>
</organism>
<dbReference type="PANTHER" id="PTHR42747:SF3">
    <property type="entry name" value="NITRONATE MONOOXYGENASE-RELATED"/>
    <property type="match status" value="1"/>
</dbReference>
<gene>
    <name evidence="12" type="ORF">ACFSW4_09545</name>
</gene>
<dbReference type="InterPro" id="IPR013785">
    <property type="entry name" value="Aldolase_TIM"/>
</dbReference>
<dbReference type="Proteomes" id="UP001597452">
    <property type="component" value="Unassembled WGS sequence"/>
</dbReference>
<keyword evidence="13" id="KW-1185">Reference proteome</keyword>
<comment type="similarity">
    <text evidence="3">Belongs to the nitronate monooxygenase family. NMO class I subfamily.</text>
</comment>
<evidence type="ECO:0000256" key="7">
    <source>
        <dbReference type="ARBA" id="ARBA00022643"/>
    </source>
</evidence>
<evidence type="ECO:0000256" key="11">
    <source>
        <dbReference type="ARBA" id="ARBA00049401"/>
    </source>
</evidence>
<dbReference type="InterPro" id="IPR004136">
    <property type="entry name" value="NMO"/>
</dbReference>
<dbReference type="EMBL" id="JBHUMZ010000021">
    <property type="protein sequence ID" value="MFD2639106.1"/>
    <property type="molecule type" value="Genomic_DNA"/>
</dbReference>
<evidence type="ECO:0000313" key="13">
    <source>
        <dbReference type="Proteomes" id="UP001597452"/>
    </source>
</evidence>
<keyword evidence="7" id="KW-0288">FMN</keyword>
<dbReference type="PANTHER" id="PTHR42747">
    <property type="entry name" value="NITRONATE MONOOXYGENASE-RELATED"/>
    <property type="match status" value="1"/>
</dbReference>
<evidence type="ECO:0000256" key="4">
    <source>
        <dbReference type="ARBA" id="ARBA00013457"/>
    </source>
</evidence>
<dbReference type="SUPFAM" id="SSF51412">
    <property type="entry name" value="Inosine monophosphate dehydrogenase (IMPDH)"/>
    <property type="match status" value="1"/>
</dbReference>
<keyword evidence="5" id="KW-0216">Detoxification</keyword>